<evidence type="ECO:0000256" key="5">
    <source>
        <dbReference type="SAM" id="Coils"/>
    </source>
</evidence>
<feature type="region of interest" description="Disordered" evidence="6">
    <location>
        <begin position="1"/>
        <end position="31"/>
    </location>
</feature>
<dbReference type="Proteomes" id="UP000217343">
    <property type="component" value="Chromosome"/>
</dbReference>
<dbReference type="PANTHER" id="PTHR12103:SF15">
    <property type="entry name" value="CYTOSOLIC PURINE 5'-NUCLEOTIDASE"/>
    <property type="match status" value="1"/>
</dbReference>
<organism evidence="7 8">
    <name type="scientific">Corallococcus macrosporus DSM 14697</name>
    <dbReference type="NCBI Taxonomy" id="1189310"/>
    <lineage>
        <taxon>Bacteria</taxon>
        <taxon>Pseudomonadati</taxon>
        <taxon>Myxococcota</taxon>
        <taxon>Myxococcia</taxon>
        <taxon>Myxococcales</taxon>
        <taxon>Cystobacterineae</taxon>
        <taxon>Myxococcaceae</taxon>
        <taxon>Corallococcus</taxon>
    </lineage>
</organism>
<evidence type="ECO:0000256" key="4">
    <source>
        <dbReference type="ARBA" id="ARBA00022842"/>
    </source>
</evidence>
<keyword evidence="5" id="KW-0175">Coiled coil</keyword>
<dbReference type="GO" id="GO:0046872">
    <property type="term" value="F:metal ion binding"/>
    <property type="evidence" value="ECO:0007669"/>
    <property type="project" value="UniProtKB-KW"/>
</dbReference>
<evidence type="ECO:0000313" key="8">
    <source>
        <dbReference type="Proteomes" id="UP000217343"/>
    </source>
</evidence>
<comment type="similarity">
    <text evidence="1">Belongs to the 5'(3')-deoxyribonucleotidase family.</text>
</comment>
<dbReference type="OrthoDB" id="1488958at2"/>
<dbReference type="NCBIfam" id="TIGR02244">
    <property type="entry name" value="HAD-IG-Ncltidse"/>
    <property type="match status" value="1"/>
</dbReference>
<dbReference type="Pfam" id="PF05761">
    <property type="entry name" value="5_nucleotid"/>
    <property type="match status" value="1"/>
</dbReference>
<evidence type="ECO:0000256" key="3">
    <source>
        <dbReference type="ARBA" id="ARBA00022801"/>
    </source>
</evidence>
<dbReference type="PANTHER" id="PTHR12103">
    <property type="entry name" value="5'-NUCLEOTIDASE DOMAIN-CONTAINING"/>
    <property type="match status" value="1"/>
</dbReference>
<dbReference type="InterPro" id="IPR008380">
    <property type="entry name" value="HAD-SF_hydro_IG_5-nucl"/>
</dbReference>
<protein>
    <submittedName>
        <fullName evidence="7">Haloacid dehalogenase</fullName>
    </submittedName>
</protein>
<gene>
    <name evidence="7" type="ORF">MYMAC_003651</name>
</gene>
<evidence type="ECO:0000256" key="6">
    <source>
        <dbReference type="SAM" id="MobiDB-lite"/>
    </source>
</evidence>
<sequence length="569" mass="65374">MSRGPLAPSLSPFRPIPGGPAPDPLHGSFRSPLNRARAEDAARRAGGLLADEELTRLLTSPRERREVVQRAREIFVNRNLRMASVELFGFDMDYTLAIYHMRRLEQLSFDMTLAKLVSEYGYPPVVGGLLYDHHFVMRGLAVDRVNGNILKMDRFGHVGRAYHGLRPLKREVWRELYRNKRVRLRNPQFAWNDTLFALPETCLYAGIIELLESLGHTVRYGKLYDDIREAIDTVHRDNSLKREVRKDLARYVFLDPELGPALHKLRSGGKRLFLLTNSAWDYTDAVMKYLLDGQLAEYPSWRNYFDVVVTSAGKPGFFTDSRPFLELDASTEEGRVVGEATSLDRGKVYSGGNLARFEELTGYRGENILYVGDHIYGDILKSKKSSLWRTCMVVQEIEDEITYTATRQEDIGTLSQVEVLRERLDDEVNHHKTLLNLLERRLEREQLAPDERLGVEELRKQTKLELDRMRRALKEANEVADTLEHDVEEGFNPYWGLLFKEGNENSRFGYQVEQYACLYTSRVSNFLHHSPMQYYRSPRDKMAHEQAGALSARLSPMGGEGPPRGAENE</sequence>
<keyword evidence="2" id="KW-0479">Metal-binding</keyword>
<dbReference type="InterPro" id="IPR016695">
    <property type="entry name" value="Pur_nucleotidase"/>
</dbReference>
<dbReference type="InterPro" id="IPR023214">
    <property type="entry name" value="HAD_sf"/>
</dbReference>
<dbReference type="PIRSF" id="PIRSF017434">
    <property type="entry name" value="Purine_5'-nucleotidase"/>
    <property type="match status" value="1"/>
</dbReference>
<name>A0A250JWH8_9BACT</name>
<dbReference type="GO" id="GO:0008253">
    <property type="term" value="F:5'-nucleotidase activity"/>
    <property type="evidence" value="ECO:0007669"/>
    <property type="project" value="TreeGrafter"/>
</dbReference>
<feature type="compositionally biased region" description="Pro residues" evidence="6">
    <location>
        <begin position="14"/>
        <end position="23"/>
    </location>
</feature>
<evidence type="ECO:0000256" key="1">
    <source>
        <dbReference type="ARBA" id="ARBA00009589"/>
    </source>
</evidence>
<keyword evidence="4" id="KW-0460">Magnesium</keyword>
<evidence type="ECO:0000313" key="7">
    <source>
        <dbReference type="EMBL" id="ATB48028.1"/>
    </source>
</evidence>
<accession>A0A250JWH8</accession>
<feature type="region of interest" description="Disordered" evidence="6">
    <location>
        <begin position="538"/>
        <end position="569"/>
    </location>
</feature>
<evidence type="ECO:0000256" key="2">
    <source>
        <dbReference type="ARBA" id="ARBA00022723"/>
    </source>
</evidence>
<dbReference type="InterPro" id="IPR036412">
    <property type="entry name" value="HAD-like_sf"/>
</dbReference>
<dbReference type="Gene3D" id="3.40.50.1000">
    <property type="entry name" value="HAD superfamily/HAD-like"/>
    <property type="match status" value="1"/>
</dbReference>
<proteinExistence type="inferred from homology"/>
<reference evidence="7 8" key="1">
    <citation type="submission" date="2017-06" db="EMBL/GenBank/DDBJ databases">
        <title>Sequencing and comparative analysis of myxobacterial genomes.</title>
        <authorList>
            <person name="Rupp O."/>
            <person name="Goesmann A."/>
            <person name="Sogaard-Andersen L."/>
        </authorList>
    </citation>
    <scope>NUCLEOTIDE SEQUENCE [LARGE SCALE GENOMIC DNA]</scope>
    <source>
        <strain evidence="7 8">DSM 14697</strain>
    </source>
</reference>
<feature type="coiled-coil region" evidence="5">
    <location>
        <begin position="421"/>
        <end position="486"/>
    </location>
</feature>
<keyword evidence="3" id="KW-0378">Hydrolase</keyword>
<dbReference type="SUPFAM" id="SSF56784">
    <property type="entry name" value="HAD-like"/>
    <property type="match status" value="1"/>
</dbReference>
<keyword evidence="8" id="KW-1185">Reference proteome</keyword>
<dbReference type="KEGG" id="mmas:MYMAC_003651"/>
<dbReference type="AlphaFoldDB" id="A0A250JWH8"/>
<dbReference type="EMBL" id="CP022203">
    <property type="protein sequence ID" value="ATB48028.1"/>
    <property type="molecule type" value="Genomic_DNA"/>
</dbReference>
<dbReference type="RefSeq" id="WP_043711279.1">
    <property type="nucleotide sequence ID" value="NZ_CP022203.1"/>
</dbReference>